<protein>
    <submittedName>
        <fullName evidence="3">DUF4190 domain-containing protein</fullName>
    </submittedName>
</protein>
<gene>
    <name evidence="4" type="ORF">J2S69_001864</name>
    <name evidence="3" type="ORF">O2L01_05890</name>
</gene>
<comment type="caution">
    <text evidence="3">The sequence shown here is derived from an EMBL/GenBank/DDBJ whole genome shotgun (WGS) entry which is preliminary data.</text>
</comment>
<keyword evidence="2" id="KW-0472">Membrane</keyword>
<dbReference type="AlphaFoldDB" id="A0A9X3PIQ1"/>
<reference evidence="4 6" key="2">
    <citation type="submission" date="2023-07" db="EMBL/GenBank/DDBJ databases">
        <title>Sequencing the genomes of 1000 actinobacteria strains.</title>
        <authorList>
            <person name="Klenk H.-P."/>
        </authorList>
    </citation>
    <scope>NUCLEOTIDE SEQUENCE [LARGE SCALE GENOMIC DNA]</scope>
    <source>
        <strain evidence="4 6">DSM 44724</strain>
    </source>
</reference>
<dbReference type="EMBL" id="JAPZVQ010000002">
    <property type="protein sequence ID" value="MDA1384506.1"/>
    <property type="molecule type" value="Genomic_DNA"/>
</dbReference>
<evidence type="ECO:0000256" key="2">
    <source>
        <dbReference type="SAM" id="Phobius"/>
    </source>
</evidence>
<dbReference type="Proteomes" id="UP001183604">
    <property type="component" value="Unassembled WGS sequence"/>
</dbReference>
<feature type="compositionally biased region" description="Pro residues" evidence="1">
    <location>
        <begin position="11"/>
        <end position="23"/>
    </location>
</feature>
<evidence type="ECO:0000256" key="1">
    <source>
        <dbReference type="SAM" id="MobiDB-lite"/>
    </source>
</evidence>
<keyword evidence="2" id="KW-0812">Transmembrane</keyword>
<evidence type="ECO:0000313" key="4">
    <source>
        <dbReference type="EMBL" id="MDR7338145.1"/>
    </source>
</evidence>
<feature type="region of interest" description="Disordered" evidence="1">
    <location>
        <begin position="1"/>
        <end position="26"/>
    </location>
</feature>
<dbReference type="EMBL" id="JAVDYD010000001">
    <property type="protein sequence ID" value="MDR7338145.1"/>
    <property type="molecule type" value="Genomic_DNA"/>
</dbReference>
<feature type="transmembrane region" description="Helical" evidence="2">
    <location>
        <begin position="103"/>
        <end position="123"/>
    </location>
</feature>
<feature type="transmembrane region" description="Helical" evidence="2">
    <location>
        <begin position="44"/>
        <end position="63"/>
    </location>
</feature>
<name>A0A9X3PIQ1_9ACTN</name>
<keyword evidence="2" id="KW-1133">Transmembrane helix</keyword>
<reference evidence="3" key="1">
    <citation type="submission" date="2022-12" db="EMBL/GenBank/DDBJ databases">
        <title>Gycomyces niveus sp.nov., a novel actinomycete isolated from soil in Shouguang.</title>
        <authorList>
            <person name="Yang X."/>
        </authorList>
    </citation>
    <scope>NUCLEOTIDE SEQUENCE</scope>
    <source>
        <strain evidence="3">DSM 44724</strain>
    </source>
</reference>
<keyword evidence="6" id="KW-1185">Reference proteome</keyword>
<evidence type="ECO:0000313" key="3">
    <source>
        <dbReference type="EMBL" id="MDA1384506.1"/>
    </source>
</evidence>
<dbReference type="Proteomes" id="UP001145799">
    <property type="component" value="Unassembled WGS sequence"/>
</dbReference>
<dbReference type="RefSeq" id="WP_270120967.1">
    <property type="nucleotide sequence ID" value="NZ_BAAAOM010000007.1"/>
</dbReference>
<feature type="transmembrane region" description="Helical" evidence="2">
    <location>
        <begin position="144"/>
        <end position="163"/>
    </location>
</feature>
<proteinExistence type="predicted"/>
<evidence type="ECO:0000313" key="5">
    <source>
        <dbReference type="Proteomes" id="UP001145799"/>
    </source>
</evidence>
<sequence>MTAQDPYQPHMQPPPPQAPPAPPVHGYAPSQYQQPYPMHPMQPVWQPMAVPAPAMVDGYYLFFPKLKPIPSGPAIGSLVAGIAGVCGAVPGLISAAFNPWAGLTFFMSVALFGIGSVGLSAYAKRQIRAAQGGVSGKGVATTGLILGIVALGLAGITGLISLLTA</sequence>
<feature type="compositionally biased region" description="Low complexity" evidence="1">
    <location>
        <begin position="1"/>
        <end position="10"/>
    </location>
</feature>
<evidence type="ECO:0000313" key="6">
    <source>
        <dbReference type="Proteomes" id="UP001183604"/>
    </source>
</evidence>
<feature type="transmembrane region" description="Helical" evidence="2">
    <location>
        <begin position="75"/>
        <end position="97"/>
    </location>
</feature>
<organism evidence="3 5">
    <name type="scientific">Glycomyces lechevalierae</name>
    <dbReference type="NCBI Taxonomy" id="256034"/>
    <lineage>
        <taxon>Bacteria</taxon>
        <taxon>Bacillati</taxon>
        <taxon>Actinomycetota</taxon>
        <taxon>Actinomycetes</taxon>
        <taxon>Glycomycetales</taxon>
        <taxon>Glycomycetaceae</taxon>
        <taxon>Glycomyces</taxon>
    </lineage>
</organism>
<accession>A0A9X3PIQ1</accession>